<dbReference type="Proteomes" id="UP001057375">
    <property type="component" value="Unassembled WGS sequence"/>
</dbReference>
<reference evidence="2" key="1">
    <citation type="submission" date="2022-03" db="EMBL/GenBank/DDBJ databases">
        <title>Draft genome sequence of Aduncisulcus paluster, a free-living microaerophilic Fornicata.</title>
        <authorList>
            <person name="Yuyama I."/>
            <person name="Kume K."/>
            <person name="Tamura T."/>
            <person name="Inagaki Y."/>
            <person name="Hashimoto T."/>
        </authorList>
    </citation>
    <scope>NUCLEOTIDE SEQUENCE</scope>
    <source>
        <strain evidence="2">NY0171</strain>
    </source>
</reference>
<feature type="compositionally biased region" description="Low complexity" evidence="1">
    <location>
        <begin position="18"/>
        <end position="33"/>
    </location>
</feature>
<comment type="caution">
    <text evidence="2">The sequence shown here is derived from an EMBL/GenBank/DDBJ whole genome shotgun (WGS) entry which is preliminary data.</text>
</comment>
<proteinExistence type="predicted"/>
<accession>A0ABQ5JTA3</accession>
<feature type="non-terminal residue" evidence="2">
    <location>
        <position position="1"/>
    </location>
</feature>
<evidence type="ECO:0000313" key="3">
    <source>
        <dbReference type="Proteomes" id="UP001057375"/>
    </source>
</evidence>
<feature type="region of interest" description="Disordered" evidence="1">
    <location>
        <begin position="1"/>
        <end position="60"/>
    </location>
</feature>
<evidence type="ECO:0000313" key="2">
    <source>
        <dbReference type="EMBL" id="GKT16333.1"/>
    </source>
</evidence>
<gene>
    <name evidence="2" type="ORF">ADUPG1_010897</name>
</gene>
<protein>
    <submittedName>
        <fullName evidence="2">Uncharacterized protein</fullName>
    </submittedName>
</protein>
<sequence>GWIDDGSVGEDGSVSTDLTTVPSDSSLVSPLLDSAEDDGSAAHSSRRKKKRRSGVQKKTLDDGTVLGHEYEYEYYSWDESDGSDLSDFDVDLSNDGSSFDEFNSTFGIDADDDGMESSLDEERLRNIRERIVTDDQGRKHRRFFIVKDGQDVYVKLSKHLKRVMRQRKLRASRSSRYVFRRRILFAKNIVFPPPPPIMAVPLRSFFSLSSTMLSHLHELRFILTEDLQLLRSQGIKNPIVSITIPPPRVLFENILFLLRMNEDLTDLCINYEHMIEEILRCESLWSALRSDTSIFDPSTGGSMSMNLSLYGYLFDCFIQACSFNAHTFKKRLRMCIQAECTGMNVYDVCERVRAVWYVSGHWIHFKSKHPHLSSQSSIDRQSKDNPDGTSSLPKDDLFVIFNNCVYRSIPSEHDRFKQSYSICSFRSFLHDFHSCSPFLTSLWNHILTHSPSLSSPASTPLLLLLLHIHTPAMCLLSFTLAALSDGFVFDLRSLSRLCTGGDKDIDSWSTYVRARAKQIQDDLEDRPISSNMSSDPLNVVDLTSYHSLPDGVAELINVGVRFARLRKLFFSFTVFTDEFLRGDAVLALKRAGIDEIHTAQGMLYLTLASCEARFWEIVQSSDNA</sequence>
<evidence type="ECO:0000256" key="1">
    <source>
        <dbReference type="SAM" id="MobiDB-lite"/>
    </source>
</evidence>
<dbReference type="EMBL" id="BQXS01011750">
    <property type="protein sequence ID" value="GKT16333.1"/>
    <property type="molecule type" value="Genomic_DNA"/>
</dbReference>
<feature type="region of interest" description="Disordered" evidence="1">
    <location>
        <begin position="372"/>
        <end position="391"/>
    </location>
</feature>
<name>A0ABQ5JTA3_9EUKA</name>
<feature type="compositionally biased region" description="Basic residues" evidence="1">
    <location>
        <begin position="44"/>
        <end position="55"/>
    </location>
</feature>
<keyword evidence="3" id="KW-1185">Reference proteome</keyword>
<organism evidence="2 3">
    <name type="scientific">Aduncisulcus paluster</name>
    <dbReference type="NCBI Taxonomy" id="2918883"/>
    <lineage>
        <taxon>Eukaryota</taxon>
        <taxon>Metamonada</taxon>
        <taxon>Carpediemonas-like organisms</taxon>
        <taxon>Aduncisulcus</taxon>
    </lineage>
</organism>